<organism evidence="3 4">
    <name type="scientific">Pichia membranifaciens</name>
    <dbReference type="NCBI Taxonomy" id="4926"/>
    <lineage>
        <taxon>Eukaryota</taxon>
        <taxon>Fungi</taxon>
        <taxon>Dikarya</taxon>
        <taxon>Ascomycota</taxon>
        <taxon>Saccharomycotina</taxon>
        <taxon>Pichiomycetes</taxon>
        <taxon>Pichiales</taxon>
        <taxon>Pichiaceae</taxon>
        <taxon>Pichia</taxon>
    </lineage>
</organism>
<proteinExistence type="predicted"/>
<gene>
    <name evidence="3" type="ORF">PMKS-001119</name>
</gene>
<dbReference type="EMBL" id="BDGI01000042">
    <property type="protein sequence ID" value="GAV27651.1"/>
    <property type="molecule type" value="Genomic_DNA"/>
</dbReference>
<sequence length="362" mass="40281">MSVPDPASPKRIAKKQSLSILSGSTLNQINNQHNDFSKPVKERIISESTGLIKFSLKKAPIDGAANRINDPAKPRGLATFGKPVIMENNSDSVDTLVEKENSPEPAFSKMPIYIPINKDEIPKNDDESQLLFKLASQQRKVLDLSEQLKQAKEDLAHLEQQYKRLAMGEIFPKKVNAAKPEQTDVLSSKITTSPTNVASTLRKSASIININPSKINAQEQISRTQKQVAETFTQLTTNISSNSFLLKSRTFFETNLNRNIQMGSELLNSIFEKDVNPELESDTEVSVDDDTHRFDYSVDFDLDRLNKLNFNSKIKGTILEDLEEAESTDKPLDNGSDQGLSRTLSDVSNTTEEDYGGAVTNM</sequence>
<protein>
    <submittedName>
        <fullName evidence="3">Uncharacterized protein</fullName>
    </submittedName>
</protein>
<feature type="compositionally biased region" description="Polar residues" evidence="2">
    <location>
        <begin position="335"/>
        <end position="350"/>
    </location>
</feature>
<feature type="coiled-coil region" evidence="1">
    <location>
        <begin position="134"/>
        <end position="168"/>
    </location>
</feature>
<evidence type="ECO:0000256" key="1">
    <source>
        <dbReference type="SAM" id="Coils"/>
    </source>
</evidence>
<name>A0A1Q2YDS0_9ASCO</name>
<keyword evidence="4" id="KW-1185">Reference proteome</keyword>
<dbReference type="OrthoDB" id="3993307at2759"/>
<keyword evidence="1" id="KW-0175">Coiled coil</keyword>
<reference evidence="3 4" key="1">
    <citation type="submission" date="2016-08" db="EMBL/GenBank/DDBJ databases">
        <title>Whole genome shotgun sequence of Pichia membranifaciens KS47-1.</title>
        <authorList>
            <person name="Konishi M."/>
            <person name="Ishida M."/>
            <person name="Arakawa T."/>
            <person name="Kato Y."/>
            <person name="Horiuchi J."/>
        </authorList>
    </citation>
    <scope>NUCLEOTIDE SEQUENCE [LARGE SCALE GENOMIC DNA]</scope>
    <source>
        <strain evidence="3 4">KS47-1</strain>
    </source>
</reference>
<accession>A0A1Q2YDS0</accession>
<evidence type="ECO:0000313" key="4">
    <source>
        <dbReference type="Proteomes" id="UP000186136"/>
    </source>
</evidence>
<evidence type="ECO:0000313" key="3">
    <source>
        <dbReference type="EMBL" id="GAV27651.1"/>
    </source>
</evidence>
<feature type="region of interest" description="Disordered" evidence="2">
    <location>
        <begin position="325"/>
        <end position="362"/>
    </location>
</feature>
<dbReference type="Proteomes" id="UP000186136">
    <property type="component" value="Unassembled WGS sequence"/>
</dbReference>
<evidence type="ECO:0000256" key="2">
    <source>
        <dbReference type="SAM" id="MobiDB-lite"/>
    </source>
</evidence>
<comment type="caution">
    <text evidence="3">The sequence shown here is derived from an EMBL/GenBank/DDBJ whole genome shotgun (WGS) entry which is preliminary data.</text>
</comment>
<dbReference type="AlphaFoldDB" id="A0A1Q2YDS0"/>